<reference evidence="3" key="1">
    <citation type="submission" date="2016-12" db="EMBL/GenBank/DDBJ databases">
        <authorList>
            <person name="Rodrigo-Torres L."/>
            <person name="Arahal R.D."/>
            <person name="Lucena T."/>
        </authorList>
    </citation>
    <scope>NUCLEOTIDE SEQUENCE [LARGE SCALE GENOMIC DNA]</scope>
</reference>
<dbReference type="AlphaFoldDB" id="A0A1M7Z2J6"/>
<protein>
    <recommendedName>
        <fullName evidence="1">CARDB domain-containing protein</fullName>
    </recommendedName>
</protein>
<dbReference type="OrthoDB" id="5852080at2"/>
<feature type="domain" description="CARDB" evidence="1">
    <location>
        <begin position="164"/>
        <end position="256"/>
    </location>
</feature>
<organism evidence="2 3">
    <name type="scientific">Vibrio quintilis</name>
    <dbReference type="NCBI Taxonomy" id="1117707"/>
    <lineage>
        <taxon>Bacteria</taxon>
        <taxon>Pseudomonadati</taxon>
        <taxon>Pseudomonadota</taxon>
        <taxon>Gammaproteobacteria</taxon>
        <taxon>Vibrionales</taxon>
        <taxon>Vibrionaceae</taxon>
        <taxon>Vibrio</taxon>
    </lineage>
</organism>
<dbReference type="EMBL" id="FRFG01000089">
    <property type="protein sequence ID" value="SHO59010.1"/>
    <property type="molecule type" value="Genomic_DNA"/>
</dbReference>
<evidence type="ECO:0000313" key="3">
    <source>
        <dbReference type="Proteomes" id="UP000184600"/>
    </source>
</evidence>
<evidence type="ECO:0000313" key="2">
    <source>
        <dbReference type="EMBL" id="SHO59010.1"/>
    </source>
</evidence>
<dbReference type="InterPro" id="IPR011635">
    <property type="entry name" value="CARDB"/>
</dbReference>
<dbReference type="Pfam" id="PF07705">
    <property type="entry name" value="CARDB"/>
    <property type="match status" value="1"/>
</dbReference>
<dbReference type="InterPro" id="IPR013783">
    <property type="entry name" value="Ig-like_fold"/>
</dbReference>
<accession>A0A1M7Z2J6</accession>
<evidence type="ECO:0000259" key="1">
    <source>
        <dbReference type="Pfam" id="PF07705"/>
    </source>
</evidence>
<proteinExistence type="predicted"/>
<keyword evidence="3" id="KW-1185">Reference proteome</keyword>
<dbReference type="Gene3D" id="2.60.40.10">
    <property type="entry name" value="Immunoglobulins"/>
    <property type="match status" value="1"/>
</dbReference>
<dbReference type="RefSeq" id="WP_073586441.1">
    <property type="nucleotide sequence ID" value="NZ_AP024897.1"/>
</dbReference>
<gene>
    <name evidence="2" type="ORF">VQ7734_04786</name>
</gene>
<name>A0A1M7Z2J6_9VIBR</name>
<sequence>MKLSKFVSGLIVVTGFIAIPAIAGIKIGNVYIDDTSVDYPDESSFKIEYGLFGSVPFVLSDNATFYLTQDEGESTVTLGSQSPKLNCGKSGVLTTCKPYSNTYSYTAKLSNLSNTNKNILANTCTPMEFKVYAHYYLGSTLSLNSVKIGPSTTLDWLITSGRIYPTTVTSGEKIALSVTAGTRCSDNIQQNPSFGVYIADENLVGTHYLGSILVQNAVTNNLYVTLPSLSAGTHYLVAKVDNKNAVDEINEKNNAVAFKFTVVDDSTSTTTSLTKALTREKNSDVNSSGLVSYLSRNETLSENFAEQPQLPDLSGLKVMDSEIAEPESIEWE</sequence>
<dbReference type="STRING" id="1117707.VQ7734_04786"/>
<dbReference type="Proteomes" id="UP000184600">
    <property type="component" value="Unassembled WGS sequence"/>
</dbReference>